<dbReference type="Pfam" id="PF03446">
    <property type="entry name" value="NAD_binding_2"/>
    <property type="match status" value="1"/>
</dbReference>
<reference evidence="5 6" key="1">
    <citation type="submission" date="2020-02" db="EMBL/GenBank/DDBJ databases">
        <title>Acidophilic actinobacteria isolated from forest soil.</title>
        <authorList>
            <person name="Golinska P."/>
        </authorList>
    </citation>
    <scope>NUCLEOTIDE SEQUENCE [LARGE SCALE GENOMIC DNA]</scope>
    <source>
        <strain evidence="5 6">NL8</strain>
    </source>
</reference>
<feature type="domain" description="NADPH-dependent reductive aminase-like C-terminal" evidence="4">
    <location>
        <begin position="182"/>
        <end position="307"/>
    </location>
</feature>
<evidence type="ECO:0000259" key="4">
    <source>
        <dbReference type="Pfam" id="PF21761"/>
    </source>
</evidence>
<comment type="caution">
    <text evidence="5">The sequence shown here is derived from an EMBL/GenBank/DDBJ whole genome shotgun (WGS) entry which is preliminary data.</text>
</comment>
<dbReference type="InterPro" id="IPR048666">
    <property type="entry name" value="RedAm-like_C"/>
</dbReference>
<dbReference type="Pfam" id="PF21761">
    <property type="entry name" value="RedAm-like_C"/>
    <property type="match status" value="1"/>
</dbReference>
<keyword evidence="2" id="KW-0560">Oxidoreductase</keyword>
<organism evidence="5 6">
    <name type="scientific">Catenulispora pinistramenti</name>
    <dbReference type="NCBI Taxonomy" id="2705254"/>
    <lineage>
        <taxon>Bacteria</taxon>
        <taxon>Bacillati</taxon>
        <taxon>Actinomycetota</taxon>
        <taxon>Actinomycetes</taxon>
        <taxon>Catenulisporales</taxon>
        <taxon>Catenulisporaceae</taxon>
        <taxon>Catenulispora</taxon>
    </lineage>
</organism>
<accession>A0ABS5KTV6</accession>
<dbReference type="InterPro" id="IPR013328">
    <property type="entry name" value="6PGD_dom2"/>
</dbReference>
<evidence type="ECO:0000313" key="5">
    <source>
        <dbReference type="EMBL" id="MBS2549491.1"/>
    </source>
</evidence>
<evidence type="ECO:0000313" key="6">
    <source>
        <dbReference type="Proteomes" id="UP000730482"/>
    </source>
</evidence>
<dbReference type="RefSeq" id="WP_212011050.1">
    <property type="nucleotide sequence ID" value="NZ_JAAFYZ010000074.1"/>
</dbReference>
<dbReference type="InterPro" id="IPR015815">
    <property type="entry name" value="HIBADH-related"/>
</dbReference>
<dbReference type="InterPro" id="IPR036291">
    <property type="entry name" value="NAD(P)-bd_dom_sf"/>
</dbReference>
<dbReference type="Gene3D" id="3.40.50.720">
    <property type="entry name" value="NAD(P)-binding Rossmann-like Domain"/>
    <property type="match status" value="1"/>
</dbReference>
<dbReference type="InterPro" id="IPR006115">
    <property type="entry name" value="6PGDH_NADP-bd"/>
</dbReference>
<dbReference type="EMBL" id="JAAFYZ010000074">
    <property type="protein sequence ID" value="MBS2549491.1"/>
    <property type="molecule type" value="Genomic_DNA"/>
</dbReference>
<evidence type="ECO:0000256" key="2">
    <source>
        <dbReference type="ARBA" id="ARBA00023002"/>
    </source>
</evidence>
<dbReference type="SUPFAM" id="SSF51735">
    <property type="entry name" value="NAD(P)-binding Rossmann-fold domains"/>
    <property type="match status" value="1"/>
</dbReference>
<protein>
    <submittedName>
        <fullName evidence="5">NAD(P)-dependent oxidoreductase</fullName>
    </submittedName>
</protein>
<dbReference type="Proteomes" id="UP000730482">
    <property type="component" value="Unassembled WGS sequence"/>
</dbReference>
<keyword evidence="6" id="KW-1185">Reference proteome</keyword>
<feature type="domain" description="6-phosphogluconate dehydrogenase NADP-binding" evidence="3">
    <location>
        <begin position="7"/>
        <end position="180"/>
    </location>
</feature>
<gene>
    <name evidence="5" type="ORF">KGQ19_21750</name>
</gene>
<dbReference type="PANTHER" id="PTHR43580:SF2">
    <property type="entry name" value="CYTOKINE-LIKE NUCLEAR FACTOR N-PAC"/>
    <property type="match status" value="1"/>
</dbReference>
<proteinExistence type="inferred from homology"/>
<comment type="similarity">
    <text evidence="1">Belongs to the HIBADH-related family.</text>
</comment>
<evidence type="ECO:0000259" key="3">
    <source>
        <dbReference type="Pfam" id="PF03446"/>
    </source>
</evidence>
<evidence type="ECO:0000256" key="1">
    <source>
        <dbReference type="ARBA" id="ARBA00009080"/>
    </source>
</evidence>
<sequence>MNSDGQKIAVLGLGPMGRALASAFAGGGHAVTVWNRTPGRMPAALELVAAAALSSASESASEPAPAPAISIAESVQSAVHAAEVVVACLIDNEVVRQVVDGVDFGGRPLVNLTSGDPGQARDMAAWAASRGIGYLPGAILTSTPMIGTPAGTVLLSGDAAIHAAVAPALSALGGRIVYLGPDPARASAFDVALLDLFATATNGLLHAFGLATAEGIAPTEFAAFATGIGSLLPDMATRFAEQLEAGDFPGTRSTIASAASGIRHVTAAARAHGLDTGMLDTVRRAIDRAVAQGYGADGLGRLATAFRLEVEPGRISE</sequence>
<dbReference type="Gene3D" id="1.10.1040.10">
    <property type="entry name" value="N-(1-d-carboxylethyl)-l-norvaline Dehydrogenase, domain 2"/>
    <property type="match status" value="1"/>
</dbReference>
<dbReference type="InterPro" id="IPR051265">
    <property type="entry name" value="HIBADH-related_NP60_sf"/>
</dbReference>
<dbReference type="PIRSF" id="PIRSF000103">
    <property type="entry name" value="HIBADH"/>
    <property type="match status" value="1"/>
</dbReference>
<dbReference type="PANTHER" id="PTHR43580">
    <property type="entry name" value="OXIDOREDUCTASE GLYR1-RELATED"/>
    <property type="match status" value="1"/>
</dbReference>
<name>A0ABS5KTV6_9ACTN</name>